<keyword evidence="1" id="KW-0472">Membrane</keyword>
<evidence type="ECO:0000313" key="2">
    <source>
        <dbReference type="EMBL" id="MBM7507362.1"/>
    </source>
</evidence>
<protein>
    <submittedName>
        <fullName evidence="2">Uncharacterized protein</fullName>
    </submittedName>
</protein>
<feature type="transmembrane region" description="Helical" evidence="1">
    <location>
        <begin position="31"/>
        <end position="51"/>
    </location>
</feature>
<evidence type="ECO:0000256" key="1">
    <source>
        <dbReference type="SAM" id="Phobius"/>
    </source>
</evidence>
<accession>A0ABS2M858</accession>
<sequence length="161" mass="17007">MDDQLADLAAQGYDVANDPRQRARRRRRHRLALVVGGLLVLALGLGGVVGLDRVDRHRAEDVLPDLAAALQTRVEQGEAGRGGPALAEIAATFLEDPAVDLPDVGTYLLADPASREEPLSACVELEPRLGTSSYSCVPLAEPDAEPTSPEGGMAFFVVGPE</sequence>
<name>A0ABS2M858_9ACTN</name>
<reference evidence="2 3" key="1">
    <citation type="submission" date="2021-01" db="EMBL/GenBank/DDBJ databases">
        <title>Sequencing the genomes of 1000 actinobacteria strains.</title>
        <authorList>
            <person name="Klenk H.-P."/>
        </authorList>
    </citation>
    <scope>NUCLEOTIDE SEQUENCE [LARGE SCALE GENOMIC DNA]</scope>
    <source>
        <strain evidence="2 3">DSM 18239</strain>
    </source>
</reference>
<keyword evidence="3" id="KW-1185">Reference proteome</keyword>
<evidence type="ECO:0000313" key="3">
    <source>
        <dbReference type="Proteomes" id="UP000732378"/>
    </source>
</evidence>
<keyword evidence="1" id="KW-1133">Transmembrane helix</keyword>
<dbReference type="RefSeq" id="WP_193668999.1">
    <property type="nucleotide sequence ID" value="NZ_JACDTV010000007.1"/>
</dbReference>
<gene>
    <name evidence="2" type="ORF">JOE61_001176</name>
</gene>
<proteinExistence type="predicted"/>
<comment type="caution">
    <text evidence="2">The sequence shown here is derived from an EMBL/GenBank/DDBJ whole genome shotgun (WGS) entry which is preliminary data.</text>
</comment>
<dbReference type="EMBL" id="JAFBBZ010000001">
    <property type="protein sequence ID" value="MBM7507362.1"/>
    <property type="molecule type" value="Genomic_DNA"/>
</dbReference>
<organism evidence="2 3">
    <name type="scientific">Nocardioides salarius</name>
    <dbReference type="NCBI Taxonomy" id="374513"/>
    <lineage>
        <taxon>Bacteria</taxon>
        <taxon>Bacillati</taxon>
        <taxon>Actinomycetota</taxon>
        <taxon>Actinomycetes</taxon>
        <taxon>Propionibacteriales</taxon>
        <taxon>Nocardioidaceae</taxon>
        <taxon>Nocardioides</taxon>
    </lineage>
</organism>
<dbReference type="Proteomes" id="UP000732378">
    <property type="component" value="Unassembled WGS sequence"/>
</dbReference>
<keyword evidence="1" id="KW-0812">Transmembrane</keyword>